<proteinExistence type="inferred from homology"/>
<keyword evidence="4" id="KW-0049">Antioxidant</keyword>
<comment type="similarity">
    <text evidence="1 9">Belongs to the Cu-Zn superoxide dismutase family.</text>
</comment>
<dbReference type="CTD" id="8233048"/>
<reference evidence="12" key="3">
    <citation type="submission" date="2020-05" db="UniProtKB">
        <authorList>
            <consortium name="EnsemblMetazoa"/>
        </authorList>
    </citation>
    <scope>IDENTIFICATION</scope>
    <source>
        <strain evidence="12">USDA</strain>
    </source>
</reference>
<keyword evidence="13" id="KW-1185">Reference proteome</keyword>
<dbReference type="EMBL" id="AAZO01006203">
    <property type="status" value="NOT_ANNOTATED_CDS"/>
    <property type="molecule type" value="Genomic_DNA"/>
</dbReference>
<dbReference type="VEuPathDB" id="VectorBase:PHUM509790"/>
<comment type="function">
    <text evidence="9">Destroys radicals which are normally produced within the cells and which are toxic to biological systems.</text>
</comment>
<dbReference type="OMA" id="VQVHGNV"/>
<evidence type="ECO:0000313" key="11">
    <source>
        <dbReference type="EMBL" id="EEB18325.1"/>
    </source>
</evidence>
<keyword evidence="3 9" id="KW-0862">Zinc</keyword>
<comment type="cofactor">
    <cofactor evidence="9">
        <name>Zn(2+)</name>
        <dbReference type="ChEBI" id="CHEBI:29105"/>
    </cofactor>
    <text evidence="9">Binds 1 zinc ion per subunit.</text>
</comment>
<dbReference type="PANTHER" id="PTHR10003">
    <property type="entry name" value="SUPEROXIDE DISMUTASE CU-ZN -RELATED"/>
    <property type="match status" value="1"/>
</dbReference>
<evidence type="ECO:0000256" key="3">
    <source>
        <dbReference type="ARBA" id="ARBA00022833"/>
    </source>
</evidence>
<feature type="domain" description="Superoxide dismutase copper/zinc binding" evidence="10">
    <location>
        <begin position="23"/>
        <end position="159"/>
    </location>
</feature>
<evidence type="ECO:0000256" key="1">
    <source>
        <dbReference type="ARBA" id="ARBA00010457"/>
    </source>
</evidence>
<dbReference type="PROSITE" id="PS00332">
    <property type="entry name" value="SOD_CU_ZN_2"/>
    <property type="match status" value="1"/>
</dbReference>
<dbReference type="OrthoDB" id="2015551at2759"/>
<keyword evidence="5 9" id="KW-0560">Oxidoreductase</keyword>
<dbReference type="Gene3D" id="2.60.40.200">
    <property type="entry name" value="Superoxide dismutase, copper/zinc binding domain"/>
    <property type="match status" value="1"/>
</dbReference>
<protein>
    <recommendedName>
        <fullName evidence="9">Superoxide dismutase [Cu-Zn]</fullName>
        <ecNumber evidence="9">1.15.1.1</ecNumber>
    </recommendedName>
</protein>
<keyword evidence="2 9" id="KW-0479">Metal-binding</keyword>
<evidence type="ECO:0000256" key="6">
    <source>
        <dbReference type="ARBA" id="ARBA00023008"/>
    </source>
</evidence>
<dbReference type="InterPro" id="IPR001424">
    <property type="entry name" value="SOD_Cu_Zn_dom"/>
</dbReference>
<dbReference type="EnsemblMetazoa" id="PHUM509790-RA">
    <property type="protein sequence ID" value="PHUM509790-PA"/>
    <property type="gene ID" value="PHUM509790"/>
</dbReference>
<dbReference type="GO" id="GO:0005507">
    <property type="term" value="F:copper ion binding"/>
    <property type="evidence" value="ECO:0007669"/>
    <property type="project" value="InterPro"/>
</dbReference>
<dbReference type="InterPro" id="IPR036423">
    <property type="entry name" value="SOD-like_Cu/Zn_dom_sf"/>
</dbReference>
<evidence type="ECO:0000259" key="10">
    <source>
        <dbReference type="Pfam" id="PF00080"/>
    </source>
</evidence>
<dbReference type="Pfam" id="PF00080">
    <property type="entry name" value="Sod_Cu"/>
    <property type="match status" value="1"/>
</dbReference>
<evidence type="ECO:0000256" key="4">
    <source>
        <dbReference type="ARBA" id="ARBA00022862"/>
    </source>
</evidence>
<evidence type="ECO:0000256" key="8">
    <source>
        <dbReference type="ARBA" id="ARBA00049204"/>
    </source>
</evidence>
<evidence type="ECO:0000256" key="9">
    <source>
        <dbReference type="RuleBase" id="RU000393"/>
    </source>
</evidence>
<reference evidence="11" key="2">
    <citation type="submission" date="2007-04" db="EMBL/GenBank/DDBJ databases">
        <title>The genome of the human body louse.</title>
        <authorList>
            <consortium name="The Human Body Louse Genome Consortium"/>
            <person name="Kirkness E."/>
            <person name="Walenz B."/>
            <person name="Hass B."/>
            <person name="Bruggner R."/>
            <person name="Strausberg R."/>
        </authorList>
    </citation>
    <scope>NUCLEOTIDE SEQUENCE</scope>
    <source>
        <strain evidence="11">USDA</strain>
    </source>
</reference>
<keyword evidence="7" id="KW-1015">Disulfide bond</keyword>
<dbReference type="InParanoid" id="E0VY69"/>
<dbReference type="KEGG" id="phu:Phum_PHUM509790"/>
<comment type="catalytic activity">
    <reaction evidence="8 9">
        <text>2 superoxide + 2 H(+) = H2O2 + O2</text>
        <dbReference type="Rhea" id="RHEA:20696"/>
        <dbReference type="ChEBI" id="CHEBI:15378"/>
        <dbReference type="ChEBI" id="CHEBI:15379"/>
        <dbReference type="ChEBI" id="CHEBI:16240"/>
        <dbReference type="ChEBI" id="CHEBI:18421"/>
        <dbReference type="EC" id="1.15.1.1"/>
    </reaction>
</comment>
<dbReference type="InterPro" id="IPR018152">
    <property type="entry name" value="SOD_Cu/Zn_BS"/>
</dbReference>
<dbReference type="PRINTS" id="PR00068">
    <property type="entry name" value="CUZNDISMTASE"/>
</dbReference>
<dbReference type="GeneID" id="8233048"/>
<dbReference type="RefSeq" id="XP_002431063.1">
    <property type="nucleotide sequence ID" value="XM_002431018.1"/>
</dbReference>
<keyword evidence="6 9" id="KW-0186">Copper</keyword>
<dbReference type="AlphaFoldDB" id="E0VY69"/>
<reference evidence="11" key="1">
    <citation type="submission" date="2007-04" db="EMBL/GenBank/DDBJ databases">
        <title>Annotation of Pediculus humanus corporis strain USDA.</title>
        <authorList>
            <person name="Kirkness E."/>
            <person name="Hannick L."/>
            <person name="Hass B."/>
            <person name="Bruggner R."/>
            <person name="Lawson D."/>
            <person name="Bidwell S."/>
            <person name="Joardar V."/>
            <person name="Caler E."/>
            <person name="Walenz B."/>
            <person name="Inman J."/>
            <person name="Schobel S."/>
            <person name="Galinsky K."/>
            <person name="Amedeo P."/>
            <person name="Strausberg R."/>
        </authorList>
    </citation>
    <scope>NUCLEOTIDE SEQUENCE</scope>
    <source>
        <strain evidence="11">USDA</strain>
    </source>
</reference>
<evidence type="ECO:0000256" key="2">
    <source>
        <dbReference type="ARBA" id="ARBA00022723"/>
    </source>
</evidence>
<accession>E0VY69</accession>
<dbReference type="STRING" id="121224.E0VY69"/>
<dbReference type="EC" id="1.15.1.1" evidence="9"/>
<dbReference type="PROSITE" id="PS00087">
    <property type="entry name" value="SOD_CU_ZN_1"/>
    <property type="match status" value="1"/>
</dbReference>
<evidence type="ECO:0000313" key="13">
    <source>
        <dbReference type="Proteomes" id="UP000009046"/>
    </source>
</evidence>
<evidence type="ECO:0000256" key="7">
    <source>
        <dbReference type="ARBA" id="ARBA00023157"/>
    </source>
</evidence>
<dbReference type="eggNOG" id="KOG0441">
    <property type="taxonomic scope" value="Eukaryota"/>
</dbReference>
<gene>
    <name evidence="12" type="primary">8233048</name>
    <name evidence="11" type="ORF">Phum_PHUM509790</name>
</gene>
<comment type="cofactor">
    <cofactor evidence="9">
        <name>Cu cation</name>
        <dbReference type="ChEBI" id="CHEBI:23378"/>
    </cofactor>
    <text evidence="9">Binds 1 copper ion per subunit.</text>
</comment>
<dbReference type="GO" id="GO:0004784">
    <property type="term" value="F:superoxide dismutase activity"/>
    <property type="evidence" value="ECO:0007669"/>
    <property type="project" value="UniProtKB-EC"/>
</dbReference>
<dbReference type="InterPro" id="IPR024134">
    <property type="entry name" value="SOD_Cu/Zn_/chaperone"/>
</dbReference>
<sequence length="169" mass="18266">MKFSIDFYVKKRKRKTICKNALTGDVIFRQTNPEDPVEITGVISGLSPGFHGFHVHQNPDLSDNCKGAGPHFNPEQLTHGAPHETIRHAGDLGNIPVDPSGFSTFQLTDRKITLCSDSNLQILGKSIVVHEKEDDLGKGGNEESKKTGNAGARVACCVIEAASQYLAAP</sequence>
<dbReference type="SUPFAM" id="SSF49329">
    <property type="entry name" value="Cu,Zn superoxide dismutase-like"/>
    <property type="match status" value="1"/>
</dbReference>
<evidence type="ECO:0000313" key="12">
    <source>
        <dbReference type="EnsemblMetazoa" id="PHUM509790-PA"/>
    </source>
</evidence>
<dbReference type="Proteomes" id="UP000009046">
    <property type="component" value="Unassembled WGS sequence"/>
</dbReference>
<dbReference type="CDD" id="cd00305">
    <property type="entry name" value="Cu-Zn_Superoxide_Dismutase"/>
    <property type="match status" value="1"/>
</dbReference>
<dbReference type="FunFam" id="2.60.40.200:FF:000003">
    <property type="entry name" value="Superoxide dismutase [Cu-Zn], chloroplastic"/>
    <property type="match status" value="1"/>
</dbReference>
<dbReference type="HOGENOM" id="CLU_056632_4_1_1"/>
<name>E0VY69_PEDHC</name>
<evidence type="ECO:0000256" key="5">
    <source>
        <dbReference type="ARBA" id="ARBA00023002"/>
    </source>
</evidence>
<organism>
    <name type="scientific">Pediculus humanus subsp. corporis</name>
    <name type="common">Body louse</name>
    <dbReference type="NCBI Taxonomy" id="121224"/>
    <lineage>
        <taxon>Eukaryota</taxon>
        <taxon>Metazoa</taxon>
        <taxon>Ecdysozoa</taxon>
        <taxon>Arthropoda</taxon>
        <taxon>Hexapoda</taxon>
        <taxon>Insecta</taxon>
        <taxon>Pterygota</taxon>
        <taxon>Neoptera</taxon>
        <taxon>Paraneoptera</taxon>
        <taxon>Psocodea</taxon>
        <taxon>Troctomorpha</taxon>
        <taxon>Phthiraptera</taxon>
        <taxon>Anoplura</taxon>
        <taxon>Pediculidae</taxon>
        <taxon>Pediculus</taxon>
    </lineage>
</organism>
<dbReference type="EMBL" id="DS235844">
    <property type="protein sequence ID" value="EEB18325.1"/>
    <property type="molecule type" value="Genomic_DNA"/>
</dbReference>